<dbReference type="PROSITE" id="PS51186">
    <property type="entry name" value="GNAT"/>
    <property type="match status" value="1"/>
</dbReference>
<dbReference type="AlphaFoldDB" id="A0A919BHD3"/>
<dbReference type="Proteomes" id="UP000623842">
    <property type="component" value="Unassembled WGS sequence"/>
</dbReference>
<dbReference type="InterPro" id="IPR000182">
    <property type="entry name" value="GNAT_dom"/>
</dbReference>
<dbReference type="PANTHER" id="PTHR43138:SF1">
    <property type="entry name" value="N-ACETYLTRANSFERASE ACA1"/>
    <property type="match status" value="1"/>
</dbReference>
<comment type="caution">
    <text evidence="2">The sequence shown here is derived from an EMBL/GenBank/DDBJ whole genome shotgun (WGS) entry which is preliminary data.</text>
</comment>
<dbReference type="Pfam" id="PF00583">
    <property type="entry name" value="Acetyltransf_1"/>
    <property type="match status" value="1"/>
</dbReference>
<proteinExistence type="predicted"/>
<evidence type="ECO:0000313" key="2">
    <source>
        <dbReference type="EMBL" id="GHF91342.1"/>
    </source>
</evidence>
<sequence length="166" mass="19043">MMNFEKTNKNLFLSFWPEFKEIVSAQETYAFDPDMSQQQAYSIWVEQPLESYVLVENDIVLGSYYLKANAMGPSNHIANCGYMVSKHARGQGVARQLCLHSQQRALTLGFKAMQFNSVVSTNEVAIRLWQKLGFDIIGTIPKAYQHKTKGLVDSYIMYKWLAEKDL</sequence>
<dbReference type="InterPro" id="IPR052742">
    <property type="entry name" value="Mito_N-acetyltransferase"/>
</dbReference>
<reference evidence="2" key="2">
    <citation type="submission" date="2020-09" db="EMBL/GenBank/DDBJ databases">
        <authorList>
            <person name="Sun Q."/>
            <person name="Kim S."/>
        </authorList>
    </citation>
    <scope>NUCLEOTIDE SEQUENCE</scope>
    <source>
        <strain evidence="2">KCTC 42731</strain>
    </source>
</reference>
<reference evidence="2" key="1">
    <citation type="journal article" date="2014" name="Int. J. Syst. Evol. Microbiol.">
        <title>Complete genome sequence of Corynebacterium casei LMG S-19264T (=DSM 44701T), isolated from a smear-ripened cheese.</title>
        <authorList>
            <consortium name="US DOE Joint Genome Institute (JGI-PGF)"/>
            <person name="Walter F."/>
            <person name="Albersmeier A."/>
            <person name="Kalinowski J."/>
            <person name="Ruckert C."/>
        </authorList>
    </citation>
    <scope>NUCLEOTIDE SEQUENCE</scope>
    <source>
        <strain evidence="2">KCTC 42731</strain>
    </source>
</reference>
<evidence type="ECO:0000259" key="1">
    <source>
        <dbReference type="PROSITE" id="PS51186"/>
    </source>
</evidence>
<dbReference type="EMBL" id="BNCK01000004">
    <property type="protein sequence ID" value="GHF91342.1"/>
    <property type="molecule type" value="Genomic_DNA"/>
</dbReference>
<evidence type="ECO:0000313" key="3">
    <source>
        <dbReference type="Proteomes" id="UP000623842"/>
    </source>
</evidence>
<dbReference type="Gene3D" id="3.40.630.30">
    <property type="match status" value="1"/>
</dbReference>
<gene>
    <name evidence="2" type="ORF">GCM10017161_18950</name>
</gene>
<dbReference type="SUPFAM" id="SSF55729">
    <property type="entry name" value="Acyl-CoA N-acyltransferases (Nat)"/>
    <property type="match status" value="1"/>
</dbReference>
<dbReference type="GO" id="GO:0016747">
    <property type="term" value="F:acyltransferase activity, transferring groups other than amino-acyl groups"/>
    <property type="evidence" value="ECO:0007669"/>
    <property type="project" value="InterPro"/>
</dbReference>
<feature type="domain" description="N-acetyltransferase" evidence="1">
    <location>
        <begin position="10"/>
        <end position="162"/>
    </location>
</feature>
<name>A0A919BHD3_9GAMM</name>
<dbReference type="CDD" id="cd04301">
    <property type="entry name" value="NAT_SF"/>
    <property type="match status" value="1"/>
</dbReference>
<protein>
    <submittedName>
        <fullName evidence="2">N-acetyltransferase</fullName>
    </submittedName>
</protein>
<organism evidence="2 3">
    <name type="scientific">Thalassotalea marina</name>
    <dbReference type="NCBI Taxonomy" id="1673741"/>
    <lineage>
        <taxon>Bacteria</taxon>
        <taxon>Pseudomonadati</taxon>
        <taxon>Pseudomonadota</taxon>
        <taxon>Gammaproteobacteria</taxon>
        <taxon>Alteromonadales</taxon>
        <taxon>Colwelliaceae</taxon>
        <taxon>Thalassotalea</taxon>
    </lineage>
</organism>
<keyword evidence="3" id="KW-1185">Reference proteome</keyword>
<dbReference type="PANTHER" id="PTHR43138">
    <property type="entry name" value="ACETYLTRANSFERASE, GNAT FAMILY"/>
    <property type="match status" value="1"/>
</dbReference>
<dbReference type="InterPro" id="IPR016181">
    <property type="entry name" value="Acyl_CoA_acyltransferase"/>
</dbReference>
<accession>A0A919BHD3</accession>